<feature type="region of interest" description="Disordered" evidence="1">
    <location>
        <begin position="28"/>
        <end position="48"/>
    </location>
</feature>
<accession>A0A101TN41</accession>
<proteinExistence type="predicted"/>
<sequence>MPATTTEPADPLAMTDAEVAAIVPDARQAAADAKRDLADAEADPSSVTPARLTELRAAAEHAELLVPAAERRYAEVQTARREANKAARLARVRAEGPVDLDHTAELLGHLNALDTALRAFCEAAHAHNERVTYWATEAGIAAGSRDAVAIGAKTWRHLEGGRLVASLVHRAMRQYPREFLLDGARPITHDGDPYGPKRMGERTVSAPETPLDLHDLIRKDA</sequence>
<gene>
    <name evidence="2" type="ORF">AQJ67_35960</name>
</gene>
<dbReference type="EMBL" id="LMWY01000049">
    <property type="protein sequence ID" value="KUN95388.1"/>
    <property type="molecule type" value="Genomic_DNA"/>
</dbReference>
<name>A0A101TN41_9ACTN</name>
<evidence type="ECO:0000313" key="3">
    <source>
        <dbReference type="Proteomes" id="UP000053429"/>
    </source>
</evidence>
<organism evidence="2 3">
    <name type="scientific">Streptomyces caeruleatus</name>
    <dbReference type="NCBI Taxonomy" id="661399"/>
    <lineage>
        <taxon>Bacteria</taxon>
        <taxon>Bacillati</taxon>
        <taxon>Actinomycetota</taxon>
        <taxon>Actinomycetes</taxon>
        <taxon>Kitasatosporales</taxon>
        <taxon>Streptomycetaceae</taxon>
        <taxon>Streptomyces</taxon>
    </lineage>
</organism>
<reference evidence="2 3" key="1">
    <citation type="submission" date="2015-10" db="EMBL/GenBank/DDBJ databases">
        <title>Draft genome sequence of Streptomyces caeruleatus NRRL B-24802, type strain for the species Streptomyces caeruleatus.</title>
        <authorList>
            <person name="Ruckert C."/>
            <person name="Winkler A."/>
            <person name="Kalinowski J."/>
            <person name="Kampfer P."/>
            <person name="Glaeser S."/>
        </authorList>
    </citation>
    <scope>NUCLEOTIDE SEQUENCE [LARGE SCALE GENOMIC DNA]</scope>
    <source>
        <strain evidence="2 3">NRRL B-24802</strain>
    </source>
</reference>
<dbReference type="RefSeq" id="WP_062723663.1">
    <property type="nucleotide sequence ID" value="NZ_KQ948938.1"/>
</dbReference>
<keyword evidence="3" id="KW-1185">Reference proteome</keyword>
<comment type="caution">
    <text evidence="2">The sequence shown here is derived from an EMBL/GenBank/DDBJ whole genome shotgun (WGS) entry which is preliminary data.</text>
</comment>
<dbReference type="Proteomes" id="UP000053429">
    <property type="component" value="Unassembled WGS sequence"/>
</dbReference>
<dbReference type="AlphaFoldDB" id="A0A101TN41"/>
<evidence type="ECO:0000256" key="1">
    <source>
        <dbReference type="SAM" id="MobiDB-lite"/>
    </source>
</evidence>
<dbReference type="STRING" id="661399.AQJ67_35960"/>
<evidence type="ECO:0000313" key="2">
    <source>
        <dbReference type="EMBL" id="KUN95388.1"/>
    </source>
</evidence>
<protein>
    <submittedName>
        <fullName evidence="2">Uncharacterized protein</fullName>
    </submittedName>
</protein>